<evidence type="ECO:0000313" key="2">
    <source>
        <dbReference type="Proteomes" id="UP000557899"/>
    </source>
</evidence>
<dbReference type="EMBL" id="JAAZHI010000032">
    <property type="protein sequence ID" value="NLA54988.1"/>
    <property type="molecule type" value="Genomic_DNA"/>
</dbReference>
<evidence type="ECO:0000313" key="1">
    <source>
        <dbReference type="EMBL" id="NLA54988.1"/>
    </source>
</evidence>
<comment type="caution">
    <text evidence="1">The sequence shown here is derived from an EMBL/GenBank/DDBJ whole genome shotgun (WGS) entry which is preliminary data.</text>
</comment>
<dbReference type="Proteomes" id="UP000557899">
    <property type="component" value="Unassembled WGS sequence"/>
</dbReference>
<gene>
    <name evidence="1" type="ORF">GX859_01615</name>
</gene>
<organism evidence="1 2">
    <name type="scientific">Corynebacterium humireducens</name>
    <dbReference type="NCBI Taxonomy" id="1223514"/>
    <lineage>
        <taxon>Bacteria</taxon>
        <taxon>Bacillati</taxon>
        <taxon>Actinomycetota</taxon>
        <taxon>Actinomycetes</taxon>
        <taxon>Mycobacteriales</taxon>
        <taxon>Corynebacteriaceae</taxon>
        <taxon>Corynebacterium</taxon>
    </lineage>
</organism>
<sequence length="119" mass="13325">MPTPRDAEQVAREFLRDLDPDLAAGLTVQWIDRHDETITTATGERETVSGMKVKTRHSSGLYTWVIVGTGNRIITYERDIEWNSSHSRRNTAMWLHDAWVTARDAGGPELGGLHAPLDA</sequence>
<reference evidence="1 2" key="1">
    <citation type="journal article" date="2020" name="Biotechnol. Biofuels">
        <title>New insights from the biogas microbiome by comprehensive genome-resolved metagenomics of nearly 1600 species originating from multiple anaerobic digesters.</title>
        <authorList>
            <person name="Campanaro S."/>
            <person name="Treu L."/>
            <person name="Rodriguez-R L.M."/>
            <person name="Kovalovszki A."/>
            <person name="Ziels R.M."/>
            <person name="Maus I."/>
            <person name="Zhu X."/>
            <person name="Kougias P.G."/>
            <person name="Basile A."/>
            <person name="Luo G."/>
            <person name="Schluter A."/>
            <person name="Konstantinidis K.T."/>
            <person name="Angelidaki I."/>
        </authorList>
    </citation>
    <scope>NUCLEOTIDE SEQUENCE [LARGE SCALE GENOMIC DNA]</scope>
    <source>
        <strain evidence="1">AS15tlH2ME_198</strain>
    </source>
</reference>
<proteinExistence type="predicted"/>
<name>A0A7X6PLU2_9CORY</name>
<accession>A0A7X6PLU2</accession>
<dbReference type="AlphaFoldDB" id="A0A7X6PLU2"/>
<protein>
    <submittedName>
        <fullName evidence="1">Uncharacterized protein</fullName>
    </submittedName>
</protein>